<dbReference type="OrthoDB" id="9790662at2"/>
<gene>
    <name evidence="2" type="ordered locus">Deba_2364</name>
</gene>
<feature type="domain" description="ACT" evidence="1">
    <location>
        <begin position="5"/>
        <end position="104"/>
    </location>
</feature>
<dbReference type="EMBL" id="CP002085">
    <property type="protein sequence ID" value="ADK85726.1"/>
    <property type="molecule type" value="Genomic_DNA"/>
</dbReference>
<keyword evidence="3" id="KW-1185">Reference proteome</keyword>
<dbReference type="InterPro" id="IPR002912">
    <property type="entry name" value="ACT_dom"/>
</dbReference>
<dbReference type="SUPFAM" id="SSF55021">
    <property type="entry name" value="ACT-like"/>
    <property type="match status" value="2"/>
</dbReference>
<dbReference type="RefSeq" id="WP_013259165.1">
    <property type="nucleotide sequence ID" value="NC_014365.1"/>
</dbReference>
<evidence type="ECO:0000313" key="2">
    <source>
        <dbReference type="EMBL" id="ADK85726.1"/>
    </source>
</evidence>
<dbReference type="PROSITE" id="PS51671">
    <property type="entry name" value="ACT"/>
    <property type="match status" value="1"/>
</dbReference>
<name>E1QJI3_DESB2</name>
<accession>E1QJI3</accession>
<dbReference type="KEGG" id="dbr:Deba_2364"/>
<reference evidence="2 3" key="1">
    <citation type="journal article" date="2010" name="Stand. Genomic Sci.">
        <title>Complete genome sequence of Desulfarculus baarsii type strain (2st14).</title>
        <authorList>
            <person name="Sun H."/>
            <person name="Spring S."/>
            <person name="Lapidus A."/>
            <person name="Davenport K."/>
            <person name="Del Rio T.G."/>
            <person name="Tice H."/>
            <person name="Nolan M."/>
            <person name="Copeland A."/>
            <person name="Cheng J.F."/>
            <person name="Lucas S."/>
            <person name="Tapia R."/>
            <person name="Goodwin L."/>
            <person name="Pitluck S."/>
            <person name="Ivanova N."/>
            <person name="Pagani I."/>
            <person name="Mavromatis K."/>
            <person name="Ovchinnikova G."/>
            <person name="Pati A."/>
            <person name="Chen A."/>
            <person name="Palaniappan K."/>
            <person name="Hauser L."/>
            <person name="Chang Y.J."/>
            <person name="Jeffries C.D."/>
            <person name="Detter J.C."/>
            <person name="Han C."/>
            <person name="Rohde M."/>
            <person name="Brambilla E."/>
            <person name="Goker M."/>
            <person name="Woyke T."/>
            <person name="Bristow J."/>
            <person name="Eisen J.A."/>
            <person name="Markowitz V."/>
            <person name="Hugenholtz P."/>
            <person name="Kyrpides N.C."/>
            <person name="Klenk H.P."/>
            <person name="Land M."/>
        </authorList>
    </citation>
    <scope>NUCLEOTIDE SEQUENCE [LARGE SCALE GENOMIC DNA]</scope>
    <source>
        <strain evidence="3">ATCC 33931 / DSM 2075 / LMG 7858 / VKM B-1802 / 2st14</strain>
    </source>
</reference>
<dbReference type="PANTHER" id="PTHR40099:SF1">
    <property type="entry name" value="ACETOLACTATE SYNTHASE, SMALL SUBUNIT"/>
    <property type="match status" value="1"/>
</dbReference>
<dbReference type="PANTHER" id="PTHR40099">
    <property type="entry name" value="ACETOLACTATE SYNTHASE, SMALL SUBUNIT"/>
    <property type="match status" value="1"/>
</dbReference>
<dbReference type="InterPro" id="IPR045865">
    <property type="entry name" value="ACT-like_dom_sf"/>
</dbReference>
<protein>
    <submittedName>
        <fullName evidence="2">Amino acid-binding ACT domain protein</fullName>
    </submittedName>
</protein>
<evidence type="ECO:0000259" key="1">
    <source>
        <dbReference type="PROSITE" id="PS51671"/>
    </source>
</evidence>
<evidence type="ECO:0000313" key="3">
    <source>
        <dbReference type="Proteomes" id="UP000009047"/>
    </source>
</evidence>
<proteinExistence type="predicted"/>
<dbReference type="AlphaFoldDB" id="E1QJI3"/>
<dbReference type="HOGENOM" id="CLU_136790_2_1_7"/>
<dbReference type="InterPro" id="IPR045739">
    <property type="entry name" value="ACT_dom_pair"/>
</dbReference>
<dbReference type="Pfam" id="PF19571">
    <property type="entry name" value="ACT_8"/>
    <property type="match status" value="1"/>
</dbReference>
<dbReference type="eggNOG" id="COG4747">
    <property type="taxonomic scope" value="Bacteria"/>
</dbReference>
<dbReference type="Gene3D" id="3.30.2130.10">
    <property type="entry name" value="VC0802-like"/>
    <property type="match status" value="1"/>
</dbReference>
<sequence length="145" mass="15771">MTVTQLTINIPDRPGQLAAISEMMGEAGVNIIAFFVSTNTPGGQGLMRFVADNPEKAYNVLVGRGVDVSTQQVLAAETPHHAGGLQAVLNPLKRTDINVLHIYPTIQTTESTILIIGVAPETLQTAVEALQKEWIRLFDEELYNM</sequence>
<organism evidence="2 3">
    <name type="scientific">Desulfarculus baarsii (strain ATCC 33931 / DSM 2075 / LMG 7858 / VKM B-1802 / 2st14)</name>
    <dbReference type="NCBI Taxonomy" id="644282"/>
    <lineage>
        <taxon>Bacteria</taxon>
        <taxon>Pseudomonadati</taxon>
        <taxon>Thermodesulfobacteriota</taxon>
        <taxon>Desulfarculia</taxon>
        <taxon>Desulfarculales</taxon>
        <taxon>Desulfarculaceae</taxon>
        <taxon>Desulfarculus</taxon>
    </lineage>
</organism>
<dbReference type="STRING" id="644282.Deba_2364"/>
<dbReference type="Proteomes" id="UP000009047">
    <property type="component" value="Chromosome"/>
</dbReference>